<reference evidence="1 2" key="1">
    <citation type="submission" date="2020-10" db="EMBL/GenBank/DDBJ databases">
        <title>Sequencing the genomes of 1000 actinobacteria strains.</title>
        <authorList>
            <person name="Klenk H.-P."/>
        </authorList>
    </citation>
    <scope>NUCLEOTIDE SEQUENCE [LARGE SCALE GENOMIC DNA]</scope>
    <source>
        <strain evidence="1 2">DSM 43748</strain>
    </source>
</reference>
<sequence>MSIRRFFGDGLLANVLVGVDAAALDARWARTLLG</sequence>
<proteinExistence type="predicted"/>
<gene>
    <name evidence="1" type="ORF">H4W81_004935</name>
</gene>
<keyword evidence="2" id="KW-1185">Reference proteome</keyword>
<dbReference type="Proteomes" id="UP000661607">
    <property type="component" value="Unassembled WGS sequence"/>
</dbReference>
<organism evidence="1 2">
    <name type="scientific">Nonomuraea africana</name>
    <dbReference type="NCBI Taxonomy" id="46171"/>
    <lineage>
        <taxon>Bacteria</taxon>
        <taxon>Bacillati</taxon>
        <taxon>Actinomycetota</taxon>
        <taxon>Actinomycetes</taxon>
        <taxon>Streptosporangiales</taxon>
        <taxon>Streptosporangiaceae</taxon>
        <taxon>Nonomuraea</taxon>
    </lineage>
</organism>
<dbReference type="EMBL" id="JADBEF010000001">
    <property type="protein sequence ID" value="MBE1562156.1"/>
    <property type="molecule type" value="Genomic_DNA"/>
</dbReference>
<accession>A0ABR9KJG2</accession>
<comment type="caution">
    <text evidence="1">The sequence shown here is derived from an EMBL/GenBank/DDBJ whole genome shotgun (WGS) entry which is preliminary data.</text>
</comment>
<name>A0ABR9KJG2_9ACTN</name>
<evidence type="ECO:0000313" key="1">
    <source>
        <dbReference type="EMBL" id="MBE1562156.1"/>
    </source>
</evidence>
<evidence type="ECO:0000313" key="2">
    <source>
        <dbReference type="Proteomes" id="UP000661607"/>
    </source>
</evidence>
<protein>
    <submittedName>
        <fullName evidence="1">Uncharacterized protein</fullName>
    </submittedName>
</protein>